<dbReference type="EMBL" id="RKHL01000001">
    <property type="protein sequence ID" value="ROR82289.1"/>
    <property type="molecule type" value="Genomic_DNA"/>
</dbReference>
<keyword evidence="4" id="KW-0597">Phosphoprotein</keyword>
<dbReference type="GO" id="GO:0000155">
    <property type="term" value="F:phosphorelay sensor kinase activity"/>
    <property type="evidence" value="ECO:0007669"/>
    <property type="project" value="InterPro"/>
</dbReference>
<feature type="domain" description="Histidine kinase" evidence="10">
    <location>
        <begin position="360"/>
        <end position="576"/>
    </location>
</feature>
<comment type="caution">
    <text evidence="11">The sequence shown here is derived from an EMBL/GenBank/DDBJ whole genome shotgun (WGS) entry which is preliminary data.</text>
</comment>
<feature type="transmembrane region" description="Helical" evidence="9">
    <location>
        <begin position="54"/>
        <end position="75"/>
    </location>
</feature>
<reference evidence="11 12" key="1">
    <citation type="submission" date="2018-11" db="EMBL/GenBank/DDBJ databases">
        <title>Sequencing the genomes of 1000 actinobacteria strains.</title>
        <authorList>
            <person name="Klenk H.-P."/>
        </authorList>
    </citation>
    <scope>NUCLEOTIDE SEQUENCE [LARGE SCALE GENOMIC DNA]</scope>
    <source>
        <strain evidence="11 12">DSM 14012</strain>
    </source>
</reference>
<evidence type="ECO:0000259" key="10">
    <source>
        <dbReference type="PROSITE" id="PS50109"/>
    </source>
</evidence>
<dbReference type="InterPro" id="IPR003661">
    <property type="entry name" value="HisK_dim/P_dom"/>
</dbReference>
<dbReference type="InterPro" id="IPR003594">
    <property type="entry name" value="HATPase_dom"/>
</dbReference>
<evidence type="ECO:0000256" key="8">
    <source>
        <dbReference type="SAM" id="MobiDB-lite"/>
    </source>
</evidence>
<evidence type="ECO:0000256" key="9">
    <source>
        <dbReference type="SAM" id="Phobius"/>
    </source>
</evidence>
<feature type="transmembrane region" description="Helical" evidence="9">
    <location>
        <begin position="106"/>
        <end position="124"/>
    </location>
</feature>
<dbReference type="InterPro" id="IPR036097">
    <property type="entry name" value="HisK_dim/P_sf"/>
</dbReference>
<dbReference type="CDD" id="cd00082">
    <property type="entry name" value="HisKA"/>
    <property type="match status" value="1"/>
</dbReference>
<feature type="transmembrane region" description="Helical" evidence="9">
    <location>
        <begin position="82"/>
        <end position="100"/>
    </location>
</feature>
<gene>
    <name evidence="11" type="ORF">EDD42_2377</name>
</gene>
<dbReference type="Proteomes" id="UP000266915">
    <property type="component" value="Unassembled WGS sequence"/>
</dbReference>
<keyword evidence="9" id="KW-0472">Membrane</keyword>
<evidence type="ECO:0000313" key="11">
    <source>
        <dbReference type="EMBL" id="ROR82289.1"/>
    </source>
</evidence>
<feature type="transmembrane region" description="Helical" evidence="9">
    <location>
        <begin position="180"/>
        <end position="201"/>
    </location>
</feature>
<evidence type="ECO:0000256" key="2">
    <source>
        <dbReference type="ARBA" id="ARBA00004236"/>
    </source>
</evidence>
<dbReference type="GO" id="GO:0005886">
    <property type="term" value="C:plasma membrane"/>
    <property type="evidence" value="ECO:0007669"/>
    <property type="project" value="UniProtKB-SubCell"/>
</dbReference>
<evidence type="ECO:0000256" key="5">
    <source>
        <dbReference type="ARBA" id="ARBA00022679"/>
    </source>
</evidence>
<dbReference type="Pfam" id="PF00512">
    <property type="entry name" value="HisKA"/>
    <property type="match status" value="1"/>
</dbReference>
<keyword evidence="9" id="KW-0812">Transmembrane</keyword>
<evidence type="ECO:0000313" key="12">
    <source>
        <dbReference type="Proteomes" id="UP000266915"/>
    </source>
</evidence>
<dbReference type="InterPro" id="IPR005467">
    <property type="entry name" value="His_kinase_dom"/>
</dbReference>
<evidence type="ECO:0000256" key="1">
    <source>
        <dbReference type="ARBA" id="ARBA00000085"/>
    </source>
</evidence>
<accession>A0A3N2C477</accession>
<evidence type="ECO:0000256" key="7">
    <source>
        <dbReference type="ARBA" id="ARBA00023012"/>
    </source>
</evidence>
<feature type="region of interest" description="Disordered" evidence="8">
    <location>
        <begin position="1"/>
        <end position="40"/>
    </location>
</feature>
<dbReference type="SMART" id="SM00388">
    <property type="entry name" value="HisKA"/>
    <property type="match status" value="1"/>
</dbReference>
<dbReference type="PRINTS" id="PR00344">
    <property type="entry name" value="BCTRLSENSOR"/>
</dbReference>
<dbReference type="PROSITE" id="PS50109">
    <property type="entry name" value="HIS_KIN"/>
    <property type="match status" value="1"/>
</dbReference>
<evidence type="ECO:0000256" key="6">
    <source>
        <dbReference type="ARBA" id="ARBA00022777"/>
    </source>
</evidence>
<dbReference type="RefSeq" id="WP_085513210.1">
    <property type="nucleotide sequence ID" value="NZ_FXAP01000005.1"/>
</dbReference>
<keyword evidence="9" id="KW-1133">Transmembrane helix</keyword>
<keyword evidence="7" id="KW-0902">Two-component regulatory system</keyword>
<dbReference type="SUPFAM" id="SSF47384">
    <property type="entry name" value="Homodimeric domain of signal transducing histidine kinase"/>
    <property type="match status" value="1"/>
</dbReference>
<comment type="subcellular location">
    <subcellularLocation>
        <location evidence="2">Cell membrane</location>
    </subcellularLocation>
</comment>
<dbReference type="InterPro" id="IPR004358">
    <property type="entry name" value="Sig_transdc_His_kin-like_C"/>
</dbReference>
<dbReference type="SMART" id="SM00387">
    <property type="entry name" value="HATPase_c"/>
    <property type="match status" value="1"/>
</dbReference>
<dbReference type="Pfam" id="PF02518">
    <property type="entry name" value="HATPase_c"/>
    <property type="match status" value="1"/>
</dbReference>
<feature type="transmembrane region" description="Helical" evidence="9">
    <location>
        <begin position="136"/>
        <end position="160"/>
    </location>
</feature>
<dbReference type="PANTHER" id="PTHR43047">
    <property type="entry name" value="TWO-COMPONENT HISTIDINE PROTEIN KINASE"/>
    <property type="match status" value="1"/>
</dbReference>
<protein>
    <recommendedName>
        <fullName evidence="3">histidine kinase</fullName>
        <ecNumber evidence="3">2.7.13.3</ecNumber>
    </recommendedName>
</protein>
<dbReference type="PANTHER" id="PTHR43047:SF72">
    <property type="entry name" value="OSMOSENSING HISTIDINE PROTEIN KINASE SLN1"/>
    <property type="match status" value="1"/>
</dbReference>
<evidence type="ECO:0000256" key="4">
    <source>
        <dbReference type="ARBA" id="ARBA00022553"/>
    </source>
</evidence>
<dbReference type="SUPFAM" id="SSF55874">
    <property type="entry name" value="ATPase domain of HSP90 chaperone/DNA topoisomerase II/histidine kinase"/>
    <property type="match status" value="1"/>
</dbReference>
<dbReference type="Gene3D" id="1.10.287.130">
    <property type="match status" value="1"/>
</dbReference>
<dbReference type="AlphaFoldDB" id="A0A3N2C477"/>
<comment type="catalytic activity">
    <reaction evidence="1">
        <text>ATP + protein L-histidine = ADP + protein N-phospho-L-histidine.</text>
        <dbReference type="EC" id="2.7.13.3"/>
    </reaction>
</comment>
<dbReference type="Gene3D" id="3.30.565.10">
    <property type="entry name" value="Histidine kinase-like ATPase, C-terminal domain"/>
    <property type="match status" value="1"/>
</dbReference>
<dbReference type="EC" id="2.7.13.3" evidence="3"/>
<keyword evidence="5" id="KW-0808">Transferase</keyword>
<dbReference type="CDD" id="cd00075">
    <property type="entry name" value="HATPase"/>
    <property type="match status" value="1"/>
</dbReference>
<sequence>MPAKPIGERTPPSGPSASGDTASAPGLADTGPTRTGPHAVEVPRRVGRMTGYSAFPQLLFGLAVVAILFATLLFQGVDDNSVLFYIGVILAFIATALAPIVPWHQVPRLLIALPILDIIAIALIRQGEPLIGAGLLWVFPTIWMATAFGLAGAVTAIVLVCTSSWSSLAMTPGDITIANLPALVILPTVLAFVAVSTAMTAKRTEAQRVLLNKQAGQLETALGRAQDQESRLAEILNAVNFGVVRFDRIGARAMVNRFQTRLQDEVGELSDVNPALPVWAEDGLTLLQPQDKPYIRARRGEEFENLTVWLGAPGTERIALALTSRRLYDHEGGYDGTVLVSRNVTSEINAIRARDDLVASVSHELRTPLTSILGYLDLALDDPGLPPRVAKQLTIAQTNGDRLLELIADILAASRDVNRTMVLERSECELREIVDRSVESLAHVAAERSITIVRHDEEAVPLFADPFRLRQVVDNLLSNGIKYNRDGGELSVGVTSEGDTAWVIVRDTGIGISEEDQPKLFERFFRSDLVRNSTVHGSGLGLAISRDIVRLHGGDLTVHSVLGEGTTAVVRIPRGGTE</sequence>
<proteinExistence type="predicted"/>
<organism evidence="11 12">
    <name type="scientific">Plantibacter flavus</name>
    <dbReference type="NCBI Taxonomy" id="150123"/>
    <lineage>
        <taxon>Bacteria</taxon>
        <taxon>Bacillati</taxon>
        <taxon>Actinomycetota</taxon>
        <taxon>Actinomycetes</taxon>
        <taxon>Micrococcales</taxon>
        <taxon>Microbacteriaceae</taxon>
        <taxon>Plantibacter</taxon>
    </lineage>
</organism>
<evidence type="ECO:0000256" key="3">
    <source>
        <dbReference type="ARBA" id="ARBA00012438"/>
    </source>
</evidence>
<dbReference type="GO" id="GO:0009927">
    <property type="term" value="F:histidine phosphotransfer kinase activity"/>
    <property type="evidence" value="ECO:0007669"/>
    <property type="project" value="TreeGrafter"/>
</dbReference>
<dbReference type="FunFam" id="3.30.565.10:FF:000006">
    <property type="entry name" value="Sensor histidine kinase WalK"/>
    <property type="match status" value="1"/>
</dbReference>
<keyword evidence="6 11" id="KW-0418">Kinase</keyword>
<name>A0A3N2C477_9MICO</name>
<keyword evidence="12" id="KW-1185">Reference proteome</keyword>
<dbReference type="InterPro" id="IPR036890">
    <property type="entry name" value="HATPase_C_sf"/>
</dbReference>